<gene>
    <name evidence="5" type="ORF">SAMN05444396_10810</name>
</gene>
<organism evidence="5 6">
    <name type="scientific">Flavobacterium segetis</name>
    <dbReference type="NCBI Taxonomy" id="271157"/>
    <lineage>
        <taxon>Bacteria</taxon>
        <taxon>Pseudomonadati</taxon>
        <taxon>Bacteroidota</taxon>
        <taxon>Flavobacteriia</taxon>
        <taxon>Flavobacteriales</taxon>
        <taxon>Flavobacteriaceae</taxon>
        <taxon>Flavobacterium</taxon>
    </lineage>
</organism>
<dbReference type="InterPro" id="IPR037923">
    <property type="entry name" value="HTH-like"/>
</dbReference>
<name>A0A1M5IRR4_9FLAO</name>
<dbReference type="SMART" id="SM00342">
    <property type="entry name" value="HTH_ARAC"/>
    <property type="match status" value="1"/>
</dbReference>
<accession>A0A1M5IRR4</accession>
<proteinExistence type="predicted"/>
<protein>
    <submittedName>
        <fullName evidence="5">AraC-type DNA-binding protein</fullName>
    </submittedName>
</protein>
<evidence type="ECO:0000256" key="3">
    <source>
        <dbReference type="ARBA" id="ARBA00023163"/>
    </source>
</evidence>
<dbReference type="EMBL" id="FQWE01000008">
    <property type="protein sequence ID" value="SHG30689.1"/>
    <property type="molecule type" value="Genomic_DNA"/>
</dbReference>
<reference evidence="6" key="1">
    <citation type="submission" date="2016-11" db="EMBL/GenBank/DDBJ databases">
        <authorList>
            <person name="Varghese N."/>
            <person name="Submissions S."/>
        </authorList>
    </citation>
    <scope>NUCLEOTIDE SEQUENCE [LARGE SCALE GENOMIC DNA]</scope>
    <source>
        <strain evidence="6">DSM 19741</strain>
    </source>
</reference>
<dbReference type="GO" id="GO:0003700">
    <property type="term" value="F:DNA-binding transcription factor activity"/>
    <property type="evidence" value="ECO:0007669"/>
    <property type="project" value="InterPro"/>
</dbReference>
<evidence type="ECO:0000256" key="2">
    <source>
        <dbReference type="ARBA" id="ARBA00023125"/>
    </source>
</evidence>
<dbReference type="InterPro" id="IPR018060">
    <property type="entry name" value="HTH_AraC"/>
</dbReference>
<evidence type="ECO:0000256" key="1">
    <source>
        <dbReference type="ARBA" id="ARBA00023015"/>
    </source>
</evidence>
<dbReference type="AlphaFoldDB" id="A0A1M5IRR4"/>
<dbReference type="RefSeq" id="WP_072992506.1">
    <property type="nucleotide sequence ID" value="NZ_FQWE01000008.1"/>
</dbReference>
<keyword evidence="6" id="KW-1185">Reference proteome</keyword>
<dbReference type="PANTHER" id="PTHR43280">
    <property type="entry name" value="ARAC-FAMILY TRANSCRIPTIONAL REGULATOR"/>
    <property type="match status" value="1"/>
</dbReference>
<evidence type="ECO:0000313" key="6">
    <source>
        <dbReference type="Proteomes" id="UP000184036"/>
    </source>
</evidence>
<dbReference type="PANTHER" id="PTHR43280:SF32">
    <property type="entry name" value="TRANSCRIPTIONAL REGULATORY PROTEIN"/>
    <property type="match status" value="1"/>
</dbReference>
<dbReference type="InterPro" id="IPR020449">
    <property type="entry name" value="Tscrpt_reg_AraC-type_HTH"/>
</dbReference>
<dbReference type="SUPFAM" id="SSF51215">
    <property type="entry name" value="Regulatory protein AraC"/>
    <property type="match status" value="1"/>
</dbReference>
<sequence>MVHFNKIIDYNTFIGYKKPKKELIDVVRYDDCNDLRLSCSGLTSDFYMIAFKQNMSDLKWFGNTEYDSKSGFLYFIKPGQVHQWEVQEAWTGYHILISPLLLQEYNIDFSFLQYEINEALFLSKDEQLQIENLYMQLYDEYQKDTYELEILIAYCNLIFTHVVKFYKRQFYSREPLYNKIVVEFKKELNTYYVENENRLPTVHYFAEKLNLSTNYFGDLIKNHTGKTPSEIIQNKIITEAKQRLRSTEKTIAEIGYDLGFEYPTYFTRFFKKLTDYTPSEFKINKLR</sequence>
<dbReference type="GO" id="GO:0043565">
    <property type="term" value="F:sequence-specific DNA binding"/>
    <property type="evidence" value="ECO:0007669"/>
    <property type="project" value="InterPro"/>
</dbReference>
<dbReference type="OrthoDB" id="2600165at2"/>
<dbReference type="SUPFAM" id="SSF46689">
    <property type="entry name" value="Homeodomain-like"/>
    <property type="match status" value="1"/>
</dbReference>
<dbReference type="PROSITE" id="PS01124">
    <property type="entry name" value="HTH_ARAC_FAMILY_2"/>
    <property type="match status" value="1"/>
</dbReference>
<dbReference type="InterPro" id="IPR003313">
    <property type="entry name" value="AraC-bd"/>
</dbReference>
<dbReference type="InterPro" id="IPR009057">
    <property type="entry name" value="Homeodomain-like_sf"/>
</dbReference>
<dbReference type="Pfam" id="PF12833">
    <property type="entry name" value="HTH_18"/>
    <property type="match status" value="1"/>
</dbReference>
<evidence type="ECO:0000259" key="4">
    <source>
        <dbReference type="PROSITE" id="PS01124"/>
    </source>
</evidence>
<dbReference type="Gene3D" id="1.10.10.60">
    <property type="entry name" value="Homeodomain-like"/>
    <property type="match status" value="2"/>
</dbReference>
<dbReference type="STRING" id="271157.SAMN05444396_10810"/>
<feature type="domain" description="HTH araC/xylS-type" evidence="4">
    <location>
        <begin position="186"/>
        <end position="284"/>
    </location>
</feature>
<dbReference type="PRINTS" id="PR00032">
    <property type="entry name" value="HTHARAC"/>
</dbReference>
<dbReference type="Proteomes" id="UP000184036">
    <property type="component" value="Unassembled WGS sequence"/>
</dbReference>
<keyword evidence="3" id="KW-0804">Transcription</keyword>
<keyword evidence="2 5" id="KW-0238">DNA-binding</keyword>
<keyword evidence="1" id="KW-0805">Transcription regulation</keyword>
<dbReference type="Pfam" id="PF02311">
    <property type="entry name" value="AraC_binding"/>
    <property type="match status" value="1"/>
</dbReference>
<evidence type="ECO:0000313" key="5">
    <source>
        <dbReference type="EMBL" id="SHG30689.1"/>
    </source>
</evidence>